<gene>
    <name evidence="1" type="ORF">EGW08_015623</name>
</gene>
<dbReference type="Proteomes" id="UP000271974">
    <property type="component" value="Unassembled WGS sequence"/>
</dbReference>
<keyword evidence="2" id="KW-1185">Reference proteome</keyword>
<proteinExistence type="predicted"/>
<dbReference type="EMBL" id="RQTK01000649">
    <property type="protein sequence ID" value="RUS76614.1"/>
    <property type="molecule type" value="Genomic_DNA"/>
</dbReference>
<reference evidence="1 2" key="1">
    <citation type="submission" date="2019-01" db="EMBL/GenBank/DDBJ databases">
        <title>A draft genome assembly of the solar-powered sea slug Elysia chlorotica.</title>
        <authorList>
            <person name="Cai H."/>
            <person name="Li Q."/>
            <person name="Fang X."/>
            <person name="Li J."/>
            <person name="Curtis N.E."/>
            <person name="Altenburger A."/>
            <person name="Shibata T."/>
            <person name="Feng M."/>
            <person name="Maeda T."/>
            <person name="Schwartz J.A."/>
            <person name="Shigenobu S."/>
            <person name="Lundholm N."/>
            <person name="Nishiyama T."/>
            <person name="Yang H."/>
            <person name="Hasebe M."/>
            <person name="Li S."/>
            <person name="Pierce S.K."/>
            <person name="Wang J."/>
        </authorList>
    </citation>
    <scope>NUCLEOTIDE SEQUENCE [LARGE SCALE GENOMIC DNA]</scope>
    <source>
        <strain evidence="1">EC2010</strain>
        <tissue evidence="1">Whole organism of an adult</tissue>
    </source>
</reference>
<evidence type="ECO:0000313" key="2">
    <source>
        <dbReference type="Proteomes" id="UP000271974"/>
    </source>
</evidence>
<sequence length="108" mass="12131">MRRNSTSLQNCEIVFTSAAALQPDLWSLHSVIRMLDAGGSRHSQCLTYSLIRCRVDQCAPSKITRDPSCFHDGCQSNNSKLVSIIQTINRGHCPPKLNTRRFCTLKSH</sequence>
<protein>
    <submittedName>
        <fullName evidence="1">Uncharacterized protein</fullName>
    </submittedName>
</protein>
<comment type="caution">
    <text evidence="1">The sequence shown here is derived from an EMBL/GenBank/DDBJ whole genome shotgun (WGS) entry which is preliminary data.</text>
</comment>
<evidence type="ECO:0000313" key="1">
    <source>
        <dbReference type="EMBL" id="RUS76614.1"/>
    </source>
</evidence>
<organism evidence="1 2">
    <name type="scientific">Elysia chlorotica</name>
    <name type="common">Eastern emerald elysia</name>
    <name type="synonym">Sea slug</name>
    <dbReference type="NCBI Taxonomy" id="188477"/>
    <lineage>
        <taxon>Eukaryota</taxon>
        <taxon>Metazoa</taxon>
        <taxon>Spiralia</taxon>
        <taxon>Lophotrochozoa</taxon>
        <taxon>Mollusca</taxon>
        <taxon>Gastropoda</taxon>
        <taxon>Heterobranchia</taxon>
        <taxon>Euthyneura</taxon>
        <taxon>Panpulmonata</taxon>
        <taxon>Sacoglossa</taxon>
        <taxon>Placobranchoidea</taxon>
        <taxon>Plakobranchidae</taxon>
        <taxon>Elysia</taxon>
    </lineage>
</organism>
<accession>A0A3S1B5L6</accession>
<name>A0A3S1B5L6_ELYCH</name>
<dbReference type="AlphaFoldDB" id="A0A3S1B5L6"/>